<dbReference type="Gene3D" id="3.90.180.10">
    <property type="entry name" value="Medium-chain alcohol dehydrogenases, catalytic domain"/>
    <property type="match status" value="1"/>
</dbReference>
<evidence type="ECO:0000256" key="4">
    <source>
        <dbReference type="ARBA" id="ARBA00022857"/>
    </source>
</evidence>
<dbReference type="InterPro" id="IPR016035">
    <property type="entry name" value="Acyl_Trfase/lysoPLipase"/>
</dbReference>
<evidence type="ECO:0000313" key="12">
    <source>
        <dbReference type="EMBL" id="KAJ8319450.1"/>
    </source>
</evidence>
<dbReference type="Gene3D" id="3.40.50.720">
    <property type="entry name" value="NAD(P)-binding Rossmann-like Domain"/>
    <property type="match status" value="1"/>
</dbReference>
<evidence type="ECO:0000256" key="7">
    <source>
        <dbReference type="ARBA" id="ARBA00023160"/>
    </source>
</evidence>
<keyword evidence="8" id="KW-0511">Multifunctional enzyme</keyword>
<keyword evidence="3" id="KW-0276">Fatty acid metabolism</keyword>
<dbReference type="Pfam" id="PF00698">
    <property type="entry name" value="Acyl_transf_1"/>
    <property type="match status" value="1"/>
</dbReference>
<dbReference type="Gene3D" id="3.40.47.10">
    <property type="match status" value="2"/>
</dbReference>
<dbReference type="InterPro" id="IPR049900">
    <property type="entry name" value="PKS_mFAS_DH"/>
</dbReference>
<keyword evidence="4" id="KW-0521">NADP</keyword>
<keyword evidence="13" id="KW-1185">Reference proteome</keyword>
<dbReference type="PROSITE" id="PS52004">
    <property type="entry name" value="KS3_2"/>
    <property type="match status" value="1"/>
</dbReference>
<dbReference type="InterPro" id="IPR020843">
    <property type="entry name" value="ER"/>
</dbReference>
<dbReference type="PANTHER" id="PTHR43775:SF7">
    <property type="entry name" value="FATTY ACID SYNTHASE"/>
    <property type="match status" value="1"/>
</dbReference>
<dbReference type="InterPro" id="IPR029063">
    <property type="entry name" value="SAM-dependent_MTases_sf"/>
</dbReference>
<dbReference type="InterPro" id="IPR032821">
    <property type="entry name" value="PKS_assoc"/>
</dbReference>
<evidence type="ECO:0000256" key="1">
    <source>
        <dbReference type="ARBA" id="ARBA00022450"/>
    </source>
</evidence>
<accession>A0ABQ9FT32</accession>
<dbReference type="SUPFAM" id="SSF51735">
    <property type="entry name" value="NAD(P)-binding Rossmann-fold domains"/>
    <property type="match status" value="1"/>
</dbReference>
<dbReference type="Gene3D" id="3.40.50.150">
    <property type="entry name" value="Vaccinia Virus protein VP39"/>
    <property type="match status" value="1"/>
</dbReference>
<keyword evidence="6" id="KW-0443">Lipid metabolism</keyword>
<dbReference type="InterPro" id="IPR049391">
    <property type="entry name" value="FAS_pseudo-KR"/>
</dbReference>
<dbReference type="Gene3D" id="3.30.70.3290">
    <property type="match status" value="1"/>
</dbReference>
<evidence type="ECO:0000256" key="6">
    <source>
        <dbReference type="ARBA" id="ARBA00023098"/>
    </source>
</evidence>
<evidence type="ECO:0000259" key="11">
    <source>
        <dbReference type="PROSITE" id="PS52019"/>
    </source>
</evidence>
<evidence type="ECO:0000256" key="3">
    <source>
        <dbReference type="ARBA" id="ARBA00022832"/>
    </source>
</evidence>
<sequence>MSEALEAYMSDPDHSMSYTPLGCAASMLSNRLSYSFDLKGPSYCLRNGCGSGLLALDRGVTAIRMGQCESVIVGGCNLCLKPSTSLQLNKMGLLSSEACPSFEEQISLLDFTYKEANVDPSIVQYLEACSPCTKDGDVQEMEAVTKVFCNNRQDSLLIGCVKSNIGHTEAVSGLAAIAKVILAMQDGMIPGNLHYNSTNMDVSGLTDGRLQVVIERARFEGGIVGVSSFGLGGIAGHTILKSFDKVKLKPHPASTCQRLFIYSGRTSEAVMSAIDVMVKHSEDLNLQELLNETYSSTKQHPFRGYAVLNSKTKDRIQEIQKCQSDQRPVWFVFSGMGTQWPGMGQDMMELNVFHQSIMKSQSILKEHGIDLYKLIMEGKDNSYDSVLHSFVALASIQVALVDVLNCMGIKPDGIVGHSVGELGCGYADGSLSAEETVLAAYHRGRCIQEANLPPGGMAAVGLTWEEAKQQCPEGVVAACHNAEKTVTISGPKETVTKFVQELKDKGVFARDVNSAGVAFHSYFMKSVAPALKKALEKIIVPKARGSKWISTSIPESEWNKELAKFSSADYHVNNLTSPVLFQEGLKHIPDNAVVIEIAPHCLLQAVLKRSLPNTCNITGLMKKGHEDNVNYFLSSLGKCYMYGVKVNPLGLYPPVEFPVPKSTPMISPVIKWDHSKSWNVPNPSQFLSGGTGRQTDSVFEVDMSPGSNYHHYNDHKIDGYALFPAAGYILLAWQTLAKLRGELYEEMSLVLENMNIQRATILPKTGSLYFSVSIMQATGDFEITEGGSVVVNGCVRVPGGSLDLATDNEGIRTPINKYGKYGINLEKADIYKELRLRGYEYGPTFQGIHASSDKGEEGNLLWKGDWVTFIDAMMQMNLLTMSDRYLKLPTFIKSVCIDPKLHKTCIKPLDFDVHSGIEIQELEVTPTSRIKKQKAPIVEEIHFVPYEKTEKLPLEIENYSKQCIGLVSKVLRQVIPEVEKLNLPHKNLIVSQAKNIPHGEMSMDIDQYLQCKNCGLLQLFHKIFSLGLTGTNFDNIKIYRPDQLLSYILQAKCLKPFLDVVVENCTSTNIKVLEVDAVEGSMYQRILCNLNLNPDLHIEYTAAGVQADRISPDDVDSYGLQTLLWYPNQELPVNKVDSFDLVVSNNVLHLLPNMSKALHNICKALKDGGFFLIQKLPECEDISDRSNGLYCSEDKWIDIFQKFGLDVICKHSDGVLFTLFLLRKQIMNSISTPVILKINEADYSWLETLKTNISEIQKKPKGDNLWLVADNNIYSGIVGLVNCLRNEPGAERIRCIFNADMDGKSTLPNLDIYNKTFQKLAQKNLVMNVYRNGQFGSYRHIPIAKEMDETKTVLCKNAAVSMEIQGNQSNFHWMMPPEMSKIKDEEKEELCHVFYTALNVEDLMIGTGKIMLPEGRICFGSEFSGKTITGRRIMGIAHNKALSTSVIVEKQYLLDVPTDWSLQEAASVIWAYSMAYFALCKKAMINMKTSILIQDGASDVGLAAISVAMDIGCDVFTTVSTTEKSMHIKACFPNLKDNHVLFDDESFLEAEILRATKGNGVDVVLNSEFTEDLHLNLRLLKPGGKYCNINRIGLARKDMTLGRIYLFIINCVWYDVAKH</sequence>
<dbReference type="CDD" id="cd05195">
    <property type="entry name" value="enoyl_red"/>
    <property type="match status" value="1"/>
</dbReference>
<dbReference type="InterPro" id="IPR049552">
    <property type="entry name" value="PKS_DH_N"/>
</dbReference>
<feature type="domain" description="PKS/mFAS DH" evidence="11">
    <location>
        <begin position="684"/>
        <end position="955"/>
    </location>
</feature>
<dbReference type="Gene3D" id="3.10.129.110">
    <property type="entry name" value="Polyketide synthase dehydratase"/>
    <property type="match status" value="1"/>
</dbReference>
<evidence type="ECO:0000256" key="2">
    <source>
        <dbReference type="ARBA" id="ARBA00022516"/>
    </source>
</evidence>
<dbReference type="SUPFAM" id="SSF55048">
    <property type="entry name" value="Probable ACP-binding domain of malonyl-CoA ACP transacylase"/>
    <property type="match status" value="1"/>
</dbReference>
<feature type="active site" description="Proton donor; for dehydratase activity" evidence="9">
    <location>
        <position position="871"/>
    </location>
</feature>
<dbReference type="InterPro" id="IPR001227">
    <property type="entry name" value="Ac_transferase_dom_sf"/>
</dbReference>
<dbReference type="PANTHER" id="PTHR43775">
    <property type="entry name" value="FATTY ACID SYNTHASE"/>
    <property type="match status" value="1"/>
</dbReference>
<dbReference type="Pfam" id="PF13847">
    <property type="entry name" value="Methyltransf_31"/>
    <property type="match status" value="1"/>
</dbReference>
<dbReference type="Pfam" id="PF21089">
    <property type="entry name" value="PKS_DH_N"/>
    <property type="match status" value="1"/>
</dbReference>
<dbReference type="SUPFAM" id="SSF53901">
    <property type="entry name" value="Thiolase-like"/>
    <property type="match status" value="2"/>
</dbReference>
<dbReference type="PROSITE" id="PS52019">
    <property type="entry name" value="PKS_MFAS_DH"/>
    <property type="match status" value="1"/>
</dbReference>
<feature type="domain" description="Ketosynthase family 3 (KS3)" evidence="10">
    <location>
        <begin position="1"/>
        <end position="242"/>
    </location>
</feature>
<evidence type="ECO:0000256" key="8">
    <source>
        <dbReference type="ARBA" id="ARBA00023268"/>
    </source>
</evidence>
<evidence type="ECO:0000256" key="5">
    <source>
        <dbReference type="ARBA" id="ARBA00023002"/>
    </source>
</evidence>
<dbReference type="SMART" id="SM00829">
    <property type="entry name" value="PKS_ER"/>
    <property type="match status" value="1"/>
</dbReference>
<reference evidence="12 13" key="1">
    <citation type="submission" date="2022-12" db="EMBL/GenBank/DDBJ databases">
        <title>Chromosome-level genome of Tegillarca granosa.</title>
        <authorList>
            <person name="Kim J."/>
        </authorList>
    </citation>
    <scope>NUCLEOTIDE SEQUENCE [LARGE SCALE GENOMIC DNA]</scope>
    <source>
        <strain evidence="12">Teg-2019</strain>
        <tissue evidence="12">Adductor muscle</tissue>
    </source>
</reference>
<organism evidence="12 13">
    <name type="scientific">Tegillarca granosa</name>
    <name type="common">Malaysian cockle</name>
    <name type="synonym">Anadara granosa</name>
    <dbReference type="NCBI Taxonomy" id="220873"/>
    <lineage>
        <taxon>Eukaryota</taxon>
        <taxon>Metazoa</taxon>
        <taxon>Spiralia</taxon>
        <taxon>Lophotrochozoa</taxon>
        <taxon>Mollusca</taxon>
        <taxon>Bivalvia</taxon>
        <taxon>Autobranchia</taxon>
        <taxon>Pteriomorphia</taxon>
        <taxon>Arcoida</taxon>
        <taxon>Arcoidea</taxon>
        <taxon>Arcidae</taxon>
        <taxon>Tegillarca</taxon>
    </lineage>
</organism>
<evidence type="ECO:0000313" key="13">
    <source>
        <dbReference type="Proteomes" id="UP001217089"/>
    </source>
</evidence>
<dbReference type="Pfam" id="PF16197">
    <property type="entry name" value="KAsynt_C_assoc"/>
    <property type="match status" value="1"/>
</dbReference>
<protein>
    <submittedName>
        <fullName evidence="12">Uncharacterized protein</fullName>
    </submittedName>
</protein>
<dbReference type="InterPro" id="IPR042104">
    <property type="entry name" value="PKS_dehydratase_sf"/>
</dbReference>
<dbReference type="SMART" id="SM00825">
    <property type="entry name" value="PKS_KS"/>
    <property type="match status" value="1"/>
</dbReference>
<dbReference type="InterPro" id="IPR014043">
    <property type="entry name" value="Acyl_transferase_dom"/>
</dbReference>
<proteinExistence type="predicted"/>
<dbReference type="Gene3D" id="3.40.366.10">
    <property type="entry name" value="Malonyl-Coenzyme A Acyl Carrier Protein, domain 2"/>
    <property type="match status" value="1"/>
</dbReference>
<dbReference type="InterPro" id="IPR011032">
    <property type="entry name" value="GroES-like_sf"/>
</dbReference>
<dbReference type="InterPro" id="IPR050091">
    <property type="entry name" value="PKS_NRPS_Biosynth_Enz"/>
</dbReference>
<dbReference type="Pfam" id="PF21149">
    <property type="entry name" value="FAS_pseudo-KR"/>
    <property type="match status" value="1"/>
</dbReference>
<keyword evidence="1" id="KW-0596">Phosphopantetheine</keyword>
<keyword evidence="7" id="KW-0275">Fatty acid biosynthesis</keyword>
<dbReference type="SUPFAM" id="SSF52151">
    <property type="entry name" value="FabD/lysophospholipase-like"/>
    <property type="match status" value="1"/>
</dbReference>
<dbReference type="InterPro" id="IPR025714">
    <property type="entry name" value="Methyltranfer_dom"/>
</dbReference>
<dbReference type="InterPro" id="IPR014031">
    <property type="entry name" value="Ketoacyl_synth_C"/>
</dbReference>
<comment type="caution">
    <text evidence="12">The sequence shown here is derived from an EMBL/GenBank/DDBJ whole genome shotgun (WGS) entry which is preliminary data.</text>
</comment>
<name>A0ABQ9FT32_TEGGR</name>
<dbReference type="CDD" id="cd00833">
    <property type="entry name" value="PKS"/>
    <property type="match status" value="1"/>
</dbReference>
<dbReference type="InterPro" id="IPR020841">
    <property type="entry name" value="PKS_Beta-ketoAc_synthase_dom"/>
</dbReference>
<dbReference type="SMART" id="SM00827">
    <property type="entry name" value="PKS_AT"/>
    <property type="match status" value="1"/>
</dbReference>
<feature type="active site" description="Proton acceptor; for dehydratase activity" evidence="9">
    <location>
        <position position="715"/>
    </location>
</feature>
<dbReference type="InterPro" id="IPR016036">
    <property type="entry name" value="Malonyl_transacylase_ACP-bd"/>
</dbReference>
<keyword evidence="5" id="KW-0560">Oxidoreductase</keyword>
<dbReference type="SUPFAM" id="SSF53335">
    <property type="entry name" value="S-adenosyl-L-methionine-dependent methyltransferases"/>
    <property type="match status" value="1"/>
</dbReference>
<dbReference type="InterPro" id="IPR016039">
    <property type="entry name" value="Thiolase-like"/>
</dbReference>
<dbReference type="Proteomes" id="UP001217089">
    <property type="component" value="Unassembled WGS sequence"/>
</dbReference>
<keyword evidence="2" id="KW-0444">Lipid biosynthesis</keyword>
<gene>
    <name evidence="12" type="ORF">KUTeg_004541</name>
</gene>
<dbReference type="InterPro" id="IPR036291">
    <property type="entry name" value="NAD(P)-bd_dom_sf"/>
</dbReference>
<dbReference type="Pfam" id="PF02801">
    <property type="entry name" value="Ketoacyl-synt_C"/>
    <property type="match status" value="1"/>
</dbReference>
<dbReference type="SUPFAM" id="SSF50129">
    <property type="entry name" value="GroES-like"/>
    <property type="match status" value="1"/>
</dbReference>
<evidence type="ECO:0000256" key="9">
    <source>
        <dbReference type="PROSITE-ProRule" id="PRU01363"/>
    </source>
</evidence>
<evidence type="ECO:0000259" key="10">
    <source>
        <dbReference type="PROSITE" id="PS52004"/>
    </source>
</evidence>
<dbReference type="EMBL" id="JARBDR010000214">
    <property type="protein sequence ID" value="KAJ8319450.1"/>
    <property type="molecule type" value="Genomic_DNA"/>
</dbReference>
<feature type="region of interest" description="C-terminal hotdog fold" evidence="9">
    <location>
        <begin position="820"/>
        <end position="955"/>
    </location>
</feature>
<feature type="region of interest" description="N-terminal hotdog fold" evidence="9">
    <location>
        <begin position="684"/>
        <end position="809"/>
    </location>
</feature>